<name>A0A8T2T4A1_CERRI</name>
<keyword evidence="4" id="KW-0346">Stress response</keyword>
<dbReference type="GO" id="GO:0034605">
    <property type="term" value="P:cellular response to heat"/>
    <property type="evidence" value="ECO:0007669"/>
    <property type="project" value="TreeGrafter"/>
</dbReference>
<dbReference type="GO" id="GO:0006357">
    <property type="term" value="P:regulation of transcription by RNA polymerase II"/>
    <property type="evidence" value="ECO:0007669"/>
    <property type="project" value="TreeGrafter"/>
</dbReference>
<dbReference type="Pfam" id="PF00447">
    <property type="entry name" value="HSF_DNA-bind"/>
    <property type="match status" value="1"/>
</dbReference>
<comment type="similarity">
    <text evidence="8">Belongs to the HSF family.</text>
</comment>
<comment type="caution">
    <text evidence="12">The sequence shown here is derived from an EMBL/GenBank/DDBJ whole genome shotgun (WGS) entry which is preliminary data.</text>
</comment>
<evidence type="ECO:0000256" key="2">
    <source>
        <dbReference type="ARBA" id="ARBA00022553"/>
    </source>
</evidence>
<dbReference type="Proteomes" id="UP000825935">
    <property type="component" value="Chromosome 15"/>
</dbReference>
<organism evidence="12 13">
    <name type="scientific">Ceratopteris richardii</name>
    <name type="common">Triangle waterfern</name>
    <dbReference type="NCBI Taxonomy" id="49495"/>
    <lineage>
        <taxon>Eukaryota</taxon>
        <taxon>Viridiplantae</taxon>
        <taxon>Streptophyta</taxon>
        <taxon>Embryophyta</taxon>
        <taxon>Tracheophyta</taxon>
        <taxon>Polypodiopsida</taxon>
        <taxon>Polypodiidae</taxon>
        <taxon>Polypodiales</taxon>
        <taxon>Pteridineae</taxon>
        <taxon>Pteridaceae</taxon>
        <taxon>Parkerioideae</taxon>
        <taxon>Ceratopteris</taxon>
    </lineage>
</organism>
<dbReference type="InterPro" id="IPR000232">
    <property type="entry name" value="HSF_DNA-bd"/>
</dbReference>
<keyword evidence="7" id="KW-0539">Nucleus</keyword>
<reference evidence="12" key="1">
    <citation type="submission" date="2021-08" db="EMBL/GenBank/DDBJ databases">
        <title>WGS assembly of Ceratopteris richardii.</title>
        <authorList>
            <person name="Marchant D.B."/>
            <person name="Chen G."/>
            <person name="Jenkins J."/>
            <person name="Shu S."/>
            <person name="Leebens-Mack J."/>
            <person name="Grimwood J."/>
            <person name="Schmutz J."/>
            <person name="Soltis P."/>
            <person name="Soltis D."/>
            <person name="Chen Z.-H."/>
        </authorList>
    </citation>
    <scope>NUCLEOTIDE SEQUENCE</scope>
    <source>
        <strain evidence="12">Whitten #5841</strain>
        <tissue evidence="12">Leaf</tissue>
    </source>
</reference>
<accession>A0A8T2T4A1</accession>
<evidence type="ECO:0000256" key="4">
    <source>
        <dbReference type="ARBA" id="ARBA00023016"/>
    </source>
</evidence>
<comment type="subcellular location">
    <subcellularLocation>
        <location evidence="1">Nucleus</location>
    </subcellularLocation>
</comment>
<evidence type="ECO:0000256" key="9">
    <source>
        <dbReference type="SAM" id="Coils"/>
    </source>
</evidence>
<keyword evidence="13" id="KW-1185">Reference proteome</keyword>
<dbReference type="OrthoDB" id="60033at2759"/>
<keyword evidence="5" id="KW-0238">DNA-binding</keyword>
<dbReference type="PANTHER" id="PTHR10015">
    <property type="entry name" value="HEAT SHOCK TRANSCRIPTION FACTOR"/>
    <property type="match status" value="1"/>
</dbReference>
<evidence type="ECO:0000313" key="13">
    <source>
        <dbReference type="Proteomes" id="UP000825935"/>
    </source>
</evidence>
<protein>
    <recommendedName>
        <fullName evidence="11">HSF-type DNA-binding domain-containing protein</fullName>
    </recommendedName>
</protein>
<dbReference type="PRINTS" id="PR00056">
    <property type="entry name" value="HSFDOMAIN"/>
</dbReference>
<feature type="coiled-coil region" evidence="9">
    <location>
        <begin position="174"/>
        <end position="201"/>
    </location>
</feature>
<evidence type="ECO:0000256" key="3">
    <source>
        <dbReference type="ARBA" id="ARBA00023015"/>
    </source>
</evidence>
<keyword evidence="3" id="KW-0805">Transcription regulation</keyword>
<dbReference type="InterPro" id="IPR036388">
    <property type="entry name" value="WH-like_DNA-bd_sf"/>
</dbReference>
<keyword evidence="2" id="KW-0597">Phosphoprotein</keyword>
<dbReference type="Gene3D" id="1.10.10.10">
    <property type="entry name" value="Winged helix-like DNA-binding domain superfamily/Winged helix DNA-binding domain"/>
    <property type="match status" value="1"/>
</dbReference>
<evidence type="ECO:0000256" key="7">
    <source>
        <dbReference type="ARBA" id="ARBA00023242"/>
    </source>
</evidence>
<evidence type="ECO:0000313" key="12">
    <source>
        <dbReference type="EMBL" id="KAH7405315.1"/>
    </source>
</evidence>
<dbReference type="PANTHER" id="PTHR10015:SF427">
    <property type="entry name" value="HEAT SHOCK FACTOR PROTEIN"/>
    <property type="match status" value="1"/>
</dbReference>
<evidence type="ECO:0000256" key="10">
    <source>
        <dbReference type="SAM" id="MobiDB-lite"/>
    </source>
</evidence>
<evidence type="ECO:0000256" key="8">
    <source>
        <dbReference type="RuleBase" id="RU004020"/>
    </source>
</evidence>
<dbReference type="GO" id="GO:0005634">
    <property type="term" value="C:nucleus"/>
    <property type="evidence" value="ECO:0007669"/>
    <property type="project" value="UniProtKB-SubCell"/>
</dbReference>
<dbReference type="AlphaFoldDB" id="A0A8T2T4A1"/>
<gene>
    <name evidence="12" type="ORF">KP509_15G065200</name>
</gene>
<evidence type="ECO:0000256" key="6">
    <source>
        <dbReference type="ARBA" id="ARBA00023163"/>
    </source>
</evidence>
<evidence type="ECO:0000259" key="11">
    <source>
        <dbReference type="PROSITE" id="PS00434"/>
    </source>
</evidence>
<dbReference type="GO" id="GO:0000978">
    <property type="term" value="F:RNA polymerase II cis-regulatory region sequence-specific DNA binding"/>
    <property type="evidence" value="ECO:0007669"/>
    <property type="project" value="TreeGrafter"/>
</dbReference>
<dbReference type="EMBL" id="CM035420">
    <property type="protein sequence ID" value="KAH7405315.1"/>
    <property type="molecule type" value="Genomic_DNA"/>
</dbReference>
<dbReference type="GO" id="GO:0003700">
    <property type="term" value="F:DNA-binding transcription factor activity"/>
    <property type="evidence" value="ECO:0007669"/>
    <property type="project" value="InterPro"/>
</dbReference>
<proteinExistence type="inferred from homology"/>
<keyword evidence="6" id="KW-0804">Transcription</keyword>
<dbReference type="InterPro" id="IPR036390">
    <property type="entry name" value="WH_DNA-bd_sf"/>
</dbReference>
<dbReference type="FunFam" id="1.10.10.10:FF:000057">
    <property type="entry name" value="Heat shock transcription factor 1"/>
    <property type="match status" value="1"/>
</dbReference>
<evidence type="ECO:0000256" key="1">
    <source>
        <dbReference type="ARBA" id="ARBA00004123"/>
    </source>
</evidence>
<feature type="region of interest" description="Disordered" evidence="10">
    <location>
        <begin position="272"/>
        <end position="303"/>
    </location>
</feature>
<sequence>MLRILGTFFACVNKHYFFRRILGIHQSVWVFVGEGLARQEEDLRCSHMGVDGSHNSNVPAPFLTKTYEMVDDPATDDIVSWSEKNSSFVVWNVADFTKDLLPQYFKHNNFSSFVRQLNTYGFHKIDPDRQEFANEGFTKGNKEALKNIHRRKPSASHGHLSQKDGTNCCNDPAHADLEGEIQKLREDKGILINELTKARKLQKCTETELGTVGHRVQALEEKLQKVMTFLKYVIQSTQFMHHTENLISSKKRRIPEQLTLICSGDSWQGPVDSWVEEGRHPGQCSPGDTSGGEGMSQKSDGVSGSESLELVFRQFTVSSLNQSDENSPSPRASSWEMQSKIEFATKEPVGDFSVEASSELVDHNELRCEVTDKEADVTTPCTDCSRSLREAVDCDEVHLEDDLVALNANHNIKSSSEAVICPELVCEAGNLHDHNDIPLERKASTPAHAHTYNNGQVEYKQTGLYHAFENEYTEGDQVNGSNDLFWESMLTESPKYKDNSNQRWFL</sequence>
<dbReference type="PROSITE" id="PS00434">
    <property type="entry name" value="HSF_DOMAIN"/>
    <property type="match status" value="1"/>
</dbReference>
<keyword evidence="9" id="KW-0175">Coiled coil</keyword>
<dbReference type="SMART" id="SM00415">
    <property type="entry name" value="HSF"/>
    <property type="match status" value="1"/>
</dbReference>
<dbReference type="SUPFAM" id="SSF46785">
    <property type="entry name" value="Winged helix' DNA-binding domain"/>
    <property type="match status" value="1"/>
</dbReference>
<feature type="domain" description="HSF-type DNA-binding" evidence="11">
    <location>
        <begin position="101"/>
        <end position="125"/>
    </location>
</feature>
<evidence type="ECO:0000256" key="5">
    <source>
        <dbReference type="ARBA" id="ARBA00023125"/>
    </source>
</evidence>